<dbReference type="Proteomes" id="UP000246278">
    <property type="component" value="Unassembled WGS sequence"/>
</dbReference>
<reference evidence="3" key="1">
    <citation type="submission" date="2017-10" db="EMBL/GenBank/DDBJ databases">
        <authorList>
            <person name="Gaisin V.A."/>
            <person name="Rysina M.S."/>
            <person name="Grouzdev D.S."/>
        </authorList>
    </citation>
    <scope>NUCLEOTIDE SEQUENCE [LARGE SCALE GENOMIC DNA]</scope>
    <source>
        <strain evidence="3">V1</strain>
    </source>
</reference>
<evidence type="ECO:0000256" key="1">
    <source>
        <dbReference type="SAM" id="Phobius"/>
    </source>
</evidence>
<accession>A0A317T4J5</accession>
<dbReference type="AlphaFoldDB" id="A0A317T4J5"/>
<keyword evidence="1" id="KW-0812">Transmembrane</keyword>
<keyword evidence="1" id="KW-0472">Membrane</keyword>
<evidence type="ECO:0000313" key="3">
    <source>
        <dbReference type="Proteomes" id="UP000246278"/>
    </source>
</evidence>
<keyword evidence="1" id="KW-1133">Transmembrane helix</keyword>
<keyword evidence="3" id="KW-1185">Reference proteome</keyword>
<dbReference type="EMBL" id="PDNZ01000006">
    <property type="protein sequence ID" value="PWW81534.1"/>
    <property type="molecule type" value="Genomic_DNA"/>
</dbReference>
<evidence type="ECO:0000313" key="2">
    <source>
        <dbReference type="EMBL" id="PWW81534.1"/>
    </source>
</evidence>
<name>A0A317T4J5_9CHLB</name>
<gene>
    <name evidence="2" type="ORF">CR164_08960</name>
</gene>
<protein>
    <submittedName>
        <fullName evidence="2">Uncharacterized protein</fullName>
    </submittedName>
</protein>
<feature type="transmembrane region" description="Helical" evidence="1">
    <location>
        <begin position="61"/>
        <end position="81"/>
    </location>
</feature>
<comment type="caution">
    <text evidence="2">The sequence shown here is derived from an EMBL/GenBank/DDBJ whole genome shotgun (WGS) entry which is preliminary data.</text>
</comment>
<proteinExistence type="predicted"/>
<organism evidence="2 3">
    <name type="scientific">Prosthecochloris marina</name>
    <dbReference type="NCBI Taxonomy" id="2017681"/>
    <lineage>
        <taxon>Bacteria</taxon>
        <taxon>Pseudomonadati</taxon>
        <taxon>Chlorobiota</taxon>
        <taxon>Chlorobiia</taxon>
        <taxon>Chlorobiales</taxon>
        <taxon>Chlorobiaceae</taxon>
        <taxon>Prosthecochloris</taxon>
    </lineage>
</organism>
<sequence>MVSAKISSKVKTQKLKVKTIKLGVSNTLLCRSECSLFAKLRTLDVGYTQFFSFPDRQNFHILYATFLSFFSITPLQFLLFLNKQ</sequence>